<keyword evidence="2" id="KW-1185">Reference proteome</keyword>
<evidence type="ECO:0000313" key="1">
    <source>
        <dbReference type="EMBL" id="GIY63230.1"/>
    </source>
</evidence>
<name>A0AAV4UZV0_CAEEX</name>
<proteinExistence type="predicted"/>
<dbReference type="InterPro" id="IPR027417">
    <property type="entry name" value="P-loop_NTPase"/>
</dbReference>
<dbReference type="PANTHER" id="PTHR46644">
    <property type="entry name" value="DNA REPAIR PROTEIN XRCC2"/>
    <property type="match status" value="1"/>
</dbReference>
<reference evidence="1 2" key="1">
    <citation type="submission" date="2021-06" db="EMBL/GenBank/DDBJ databases">
        <title>Caerostris extrusa draft genome.</title>
        <authorList>
            <person name="Kono N."/>
            <person name="Arakawa K."/>
        </authorList>
    </citation>
    <scope>NUCLEOTIDE SEQUENCE [LARGE SCALE GENOMIC DNA]</scope>
</reference>
<dbReference type="Gene3D" id="3.40.50.300">
    <property type="entry name" value="P-loop containing nucleotide triphosphate hydrolases"/>
    <property type="match status" value="1"/>
</dbReference>
<dbReference type="GO" id="GO:0033063">
    <property type="term" value="C:Rad51B-Rad51C-Rad51D-XRCC2 complex"/>
    <property type="evidence" value="ECO:0007669"/>
    <property type="project" value="InterPro"/>
</dbReference>
<dbReference type="InterPro" id="IPR030547">
    <property type="entry name" value="XRCC2"/>
</dbReference>
<accession>A0AAV4UZV0</accession>
<dbReference type="PANTHER" id="PTHR46644:SF2">
    <property type="entry name" value="DNA REPAIR PROTEIN XRCC2"/>
    <property type="match status" value="1"/>
</dbReference>
<sequence length="270" mass="30527">MTTILTENGSKFFSRFDQDSSFFPLDSRLLPKLCPQDIAIISGCPGSGKTELLYHWIAKCILPASLCNGLDQRVILFDNDLRFDLFRFIKILERRLRCSQATNGISANASKNSLFIDERLKLLDIFKCSDFDEFVCSLRYLEVTRPKKYVLMVDGITSFYWSTKMRNPFGSSMTQDCVSVMTSLLRNVSRSCGMPVLLTRRKLDSSTDNDRTKLPVAWRNLVTKQLELVCSGITEKSTDVIVKDVTSGVRFQCGITSSGWKICILDTANS</sequence>
<dbReference type="AlphaFoldDB" id="A0AAV4UZV0"/>
<comment type="caution">
    <text evidence="1">The sequence shown here is derived from an EMBL/GenBank/DDBJ whole genome shotgun (WGS) entry which is preliminary data.</text>
</comment>
<dbReference type="SUPFAM" id="SSF52540">
    <property type="entry name" value="P-loop containing nucleoside triphosphate hydrolases"/>
    <property type="match status" value="1"/>
</dbReference>
<evidence type="ECO:0000313" key="2">
    <source>
        <dbReference type="Proteomes" id="UP001054945"/>
    </source>
</evidence>
<dbReference type="GO" id="GO:0000724">
    <property type="term" value="P:double-strand break repair via homologous recombination"/>
    <property type="evidence" value="ECO:0007669"/>
    <property type="project" value="InterPro"/>
</dbReference>
<dbReference type="GO" id="GO:0042148">
    <property type="term" value="P:DNA strand invasion"/>
    <property type="evidence" value="ECO:0007669"/>
    <property type="project" value="TreeGrafter"/>
</dbReference>
<organism evidence="1 2">
    <name type="scientific">Caerostris extrusa</name>
    <name type="common">Bark spider</name>
    <name type="synonym">Caerostris bankana</name>
    <dbReference type="NCBI Taxonomy" id="172846"/>
    <lineage>
        <taxon>Eukaryota</taxon>
        <taxon>Metazoa</taxon>
        <taxon>Ecdysozoa</taxon>
        <taxon>Arthropoda</taxon>
        <taxon>Chelicerata</taxon>
        <taxon>Arachnida</taxon>
        <taxon>Araneae</taxon>
        <taxon>Araneomorphae</taxon>
        <taxon>Entelegynae</taxon>
        <taxon>Araneoidea</taxon>
        <taxon>Araneidae</taxon>
        <taxon>Caerostris</taxon>
    </lineage>
</organism>
<dbReference type="GO" id="GO:0000400">
    <property type="term" value="F:four-way junction DNA binding"/>
    <property type="evidence" value="ECO:0007669"/>
    <property type="project" value="TreeGrafter"/>
</dbReference>
<dbReference type="GO" id="GO:0005657">
    <property type="term" value="C:replication fork"/>
    <property type="evidence" value="ECO:0007669"/>
    <property type="project" value="InterPro"/>
</dbReference>
<dbReference type="Proteomes" id="UP001054945">
    <property type="component" value="Unassembled WGS sequence"/>
</dbReference>
<gene>
    <name evidence="1" type="primary">AVEN_175000_1</name>
    <name evidence="1" type="ORF">CEXT_496151</name>
</gene>
<protein>
    <submittedName>
        <fullName evidence="1">Rad51 domain-containing protein</fullName>
    </submittedName>
</protein>
<dbReference type="GO" id="GO:0005813">
    <property type="term" value="C:centrosome"/>
    <property type="evidence" value="ECO:0007669"/>
    <property type="project" value="TreeGrafter"/>
</dbReference>
<dbReference type="EMBL" id="BPLR01013720">
    <property type="protein sequence ID" value="GIY63230.1"/>
    <property type="molecule type" value="Genomic_DNA"/>
</dbReference>